<feature type="domain" description="DUF6455" evidence="1">
    <location>
        <begin position="2"/>
        <end position="86"/>
    </location>
</feature>
<comment type="caution">
    <text evidence="2">The sequence shown here is derived from an EMBL/GenBank/DDBJ whole genome shotgun (WGS) entry which is preliminary data.</text>
</comment>
<evidence type="ECO:0000259" key="1">
    <source>
        <dbReference type="Pfam" id="PF20056"/>
    </source>
</evidence>
<name>A0A2T0RQZ4_9RHOB</name>
<dbReference type="Proteomes" id="UP000239480">
    <property type="component" value="Unassembled WGS sequence"/>
</dbReference>
<sequence>MGCPGDTDFHFWLTRSVGRTIGLNFSAAMDEGRLSAEEYLDLVRACSACSHVASCQHWLAGQGGPALSAQAPDFCRNGTALDALKPH</sequence>
<dbReference type="OrthoDB" id="7859249at2"/>
<protein>
    <recommendedName>
        <fullName evidence="1">DUF6455 domain-containing protein</fullName>
    </recommendedName>
</protein>
<evidence type="ECO:0000313" key="2">
    <source>
        <dbReference type="EMBL" id="PRY23616.1"/>
    </source>
</evidence>
<proteinExistence type="predicted"/>
<evidence type="ECO:0000313" key="3">
    <source>
        <dbReference type="Proteomes" id="UP000239480"/>
    </source>
</evidence>
<gene>
    <name evidence="2" type="ORF">CLV78_104107</name>
</gene>
<dbReference type="EMBL" id="PVTD01000004">
    <property type="protein sequence ID" value="PRY23616.1"/>
    <property type="molecule type" value="Genomic_DNA"/>
</dbReference>
<organism evidence="2 3">
    <name type="scientific">Aliiruegeria haliotis</name>
    <dbReference type="NCBI Taxonomy" id="1280846"/>
    <lineage>
        <taxon>Bacteria</taxon>
        <taxon>Pseudomonadati</taxon>
        <taxon>Pseudomonadota</taxon>
        <taxon>Alphaproteobacteria</taxon>
        <taxon>Rhodobacterales</taxon>
        <taxon>Roseobacteraceae</taxon>
        <taxon>Aliiruegeria</taxon>
    </lineage>
</organism>
<accession>A0A2T0RQZ4</accession>
<keyword evidence="3" id="KW-1185">Reference proteome</keyword>
<dbReference type="Pfam" id="PF20056">
    <property type="entry name" value="DUF6455"/>
    <property type="match status" value="1"/>
</dbReference>
<reference evidence="2 3" key="1">
    <citation type="submission" date="2018-03" db="EMBL/GenBank/DDBJ databases">
        <title>Genomic Encyclopedia of Archaeal and Bacterial Type Strains, Phase II (KMG-II): from individual species to whole genera.</title>
        <authorList>
            <person name="Goeker M."/>
        </authorList>
    </citation>
    <scope>NUCLEOTIDE SEQUENCE [LARGE SCALE GENOMIC DNA]</scope>
    <source>
        <strain evidence="2 3">DSM 29328</strain>
    </source>
</reference>
<dbReference type="InterPro" id="IPR045601">
    <property type="entry name" value="DUF6455"/>
</dbReference>
<dbReference type="RefSeq" id="WP_106205012.1">
    <property type="nucleotide sequence ID" value="NZ_PVTD01000004.1"/>
</dbReference>
<dbReference type="AlphaFoldDB" id="A0A2T0RQZ4"/>